<dbReference type="Pfam" id="PF00111">
    <property type="entry name" value="Fer2"/>
    <property type="match status" value="1"/>
</dbReference>
<dbReference type="RefSeq" id="WP_222874499.1">
    <property type="nucleotide sequence ID" value="NZ_CP039704.1"/>
</dbReference>
<dbReference type="InterPro" id="IPR012675">
    <property type="entry name" value="Beta-grasp_dom_sf"/>
</dbReference>
<keyword evidence="1" id="KW-0001">2Fe-2S</keyword>
<keyword evidence="8" id="KW-1185">Reference proteome</keyword>
<evidence type="ECO:0000256" key="3">
    <source>
        <dbReference type="ARBA" id="ARBA00023002"/>
    </source>
</evidence>
<dbReference type="PROSITE" id="PS00197">
    <property type="entry name" value="2FE2S_FER_1"/>
    <property type="match status" value="1"/>
</dbReference>
<keyword evidence="3" id="KW-0560">Oxidoreductase</keyword>
<dbReference type="GO" id="GO:0046872">
    <property type="term" value="F:metal ion binding"/>
    <property type="evidence" value="ECO:0007669"/>
    <property type="project" value="UniProtKB-KW"/>
</dbReference>
<dbReference type="InterPro" id="IPR051452">
    <property type="entry name" value="Diverse_Oxidoreductases"/>
</dbReference>
<dbReference type="PROSITE" id="PS51085">
    <property type="entry name" value="2FE2S_FER_2"/>
    <property type="match status" value="1"/>
</dbReference>
<dbReference type="AlphaFoldDB" id="A0A4D7CCE7"/>
<dbReference type="InterPro" id="IPR006058">
    <property type="entry name" value="2Fe2S_fd_BS"/>
</dbReference>
<dbReference type="KEGG" id="hgn:E6W36_12540"/>
<dbReference type="InterPro" id="IPR036884">
    <property type="entry name" value="2Fe-2S-bd_dom_sf"/>
</dbReference>
<dbReference type="Gene3D" id="3.10.20.30">
    <property type="match status" value="1"/>
</dbReference>
<dbReference type="PANTHER" id="PTHR44379">
    <property type="entry name" value="OXIDOREDUCTASE WITH IRON-SULFUR SUBUNIT"/>
    <property type="match status" value="1"/>
</dbReference>
<dbReference type="Gene3D" id="1.10.150.120">
    <property type="entry name" value="[2Fe-2S]-binding domain"/>
    <property type="match status" value="1"/>
</dbReference>
<dbReference type="InterPro" id="IPR001041">
    <property type="entry name" value="2Fe-2S_ferredoxin-type"/>
</dbReference>
<dbReference type="InterPro" id="IPR036010">
    <property type="entry name" value="2Fe-2S_ferredoxin-like_sf"/>
</dbReference>
<dbReference type="InterPro" id="IPR002888">
    <property type="entry name" value="2Fe-2S-bd"/>
</dbReference>
<keyword evidence="5" id="KW-0411">Iron-sulfur</keyword>
<dbReference type="CDD" id="cd00207">
    <property type="entry name" value="fer2"/>
    <property type="match status" value="1"/>
</dbReference>
<protein>
    <submittedName>
        <fullName evidence="7">(2Fe-2S)-binding protein</fullName>
    </submittedName>
</protein>
<dbReference type="GO" id="GO:0016491">
    <property type="term" value="F:oxidoreductase activity"/>
    <property type="evidence" value="ECO:0007669"/>
    <property type="project" value="UniProtKB-KW"/>
</dbReference>
<name>A0A4D7CCE7_9SPHN</name>
<dbReference type="GO" id="GO:0051537">
    <property type="term" value="F:2 iron, 2 sulfur cluster binding"/>
    <property type="evidence" value="ECO:0007669"/>
    <property type="project" value="UniProtKB-KW"/>
</dbReference>
<dbReference type="SUPFAM" id="SSF47741">
    <property type="entry name" value="CO dehydrogenase ISP C-domain like"/>
    <property type="match status" value="1"/>
</dbReference>
<evidence type="ECO:0000256" key="1">
    <source>
        <dbReference type="ARBA" id="ARBA00022714"/>
    </source>
</evidence>
<dbReference type="Proteomes" id="UP000298714">
    <property type="component" value="Chromosome"/>
</dbReference>
<dbReference type="Pfam" id="PF01799">
    <property type="entry name" value="Fer2_2"/>
    <property type="match status" value="1"/>
</dbReference>
<keyword evidence="4" id="KW-0408">Iron</keyword>
<evidence type="ECO:0000256" key="4">
    <source>
        <dbReference type="ARBA" id="ARBA00023004"/>
    </source>
</evidence>
<dbReference type="SUPFAM" id="SSF54292">
    <property type="entry name" value="2Fe-2S ferredoxin-like"/>
    <property type="match status" value="1"/>
</dbReference>
<reference evidence="8" key="1">
    <citation type="submission" date="2019-04" db="EMBL/GenBank/DDBJ databases">
        <title>Complete genome sequence of Sphingomonas sp. W1-2-3.</title>
        <authorList>
            <person name="Im W.T."/>
        </authorList>
    </citation>
    <scope>NUCLEOTIDE SEQUENCE [LARGE SCALE GENOMIC DNA]</scope>
    <source>
        <strain evidence="8">W1-2-3</strain>
    </source>
</reference>
<sequence>MTKLLLNGQPVDFLLDPQTPLLWALRDTANLTGTKYGCGKGYCGACTVMVDKVAVRSCQVPLETVEGAEVVTIEGLASDAGHPVQRAWLHLQVPQCGYCMPGMIMAAAALLEDRPEPTDADIEEHMTNLCRCGAYPRVRHAVLLAAELKARSSQGTSEIPAADTEN</sequence>
<evidence type="ECO:0000256" key="5">
    <source>
        <dbReference type="ARBA" id="ARBA00023014"/>
    </source>
</evidence>
<organism evidence="7 8">
    <name type="scientific">Hankyongella ginsenosidimutans</name>
    <dbReference type="NCBI Taxonomy" id="1763828"/>
    <lineage>
        <taxon>Bacteria</taxon>
        <taxon>Pseudomonadati</taxon>
        <taxon>Pseudomonadota</taxon>
        <taxon>Alphaproteobacteria</taxon>
        <taxon>Sphingomonadales</taxon>
        <taxon>Sphingomonadaceae</taxon>
        <taxon>Hankyongella</taxon>
    </lineage>
</organism>
<dbReference type="PANTHER" id="PTHR44379:SF2">
    <property type="entry name" value="BLR6218 PROTEIN"/>
    <property type="match status" value="1"/>
</dbReference>
<evidence type="ECO:0000313" key="7">
    <source>
        <dbReference type="EMBL" id="QCI80572.1"/>
    </source>
</evidence>
<dbReference type="EMBL" id="CP039704">
    <property type="protein sequence ID" value="QCI80572.1"/>
    <property type="molecule type" value="Genomic_DNA"/>
</dbReference>
<gene>
    <name evidence="7" type="ORF">E6W36_12540</name>
</gene>
<accession>A0A4D7CCE7</accession>
<evidence type="ECO:0000256" key="2">
    <source>
        <dbReference type="ARBA" id="ARBA00022723"/>
    </source>
</evidence>
<keyword evidence="2" id="KW-0479">Metal-binding</keyword>
<evidence type="ECO:0000259" key="6">
    <source>
        <dbReference type="PROSITE" id="PS51085"/>
    </source>
</evidence>
<evidence type="ECO:0000313" key="8">
    <source>
        <dbReference type="Proteomes" id="UP000298714"/>
    </source>
</evidence>
<feature type="domain" description="2Fe-2S ferredoxin-type" evidence="6">
    <location>
        <begin position="1"/>
        <end position="76"/>
    </location>
</feature>
<proteinExistence type="predicted"/>